<dbReference type="InterPro" id="IPR036052">
    <property type="entry name" value="TrpB-like_PALP_sf"/>
</dbReference>
<evidence type="ECO:0000313" key="4">
    <source>
        <dbReference type="EMBL" id="MBO3276543.1"/>
    </source>
</evidence>
<comment type="cofactor">
    <cofactor evidence="1">
        <name>pyridoxal 5'-phosphate</name>
        <dbReference type="ChEBI" id="CHEBI:597326"/>
    </cofactor>
</comment>
<evidence type="ECO:0000313" key="5">
    <source>
        <dbReference type="Proteomes" id="UP000669060"/>
    </source>
</evidence>
<sequence>MQHVRLDWLDAAGVELALLRLDLVDEQVSGNKWFKLAPYLRQAADLGLRGLISLGGAHSNHLHALAAAGARFGFETAGLLRGLEQDTPTVRDLRDFGMDLHWLGYAGYRERHAPGFWAPWRERYPHLLPVDEGGGGLPGAQGCAGLVGQLRAQLPALGWADYHQLWVAAGSGTTLAGLVSGEDGAHEVVGAMAVPPGHGVEGQVPRLLQAAGRADEGYRLIDASRGGFARLDARLARFMAEFQKATGVPLEPLYTGKLLLALHDEVQAGRAPRGSRIVAVHSGGLQGLRALQERLDKLSRSVPLL</sequence>
<dbReference type="PANTHER" id="PTHR43780">
    <property type="entry name" value="1-AMINOCYCLOPROPANE-1-CARBOXYLATE DEAMINASE-RELATED"/>
    <property type="match status" value="1"/>
</dbReference>
<dbReference type="SUPFAM" id="SSF53686">
    <property type="entry name" value="Tryptophan synthase beta subunit-like PLP-dependent enzymes"/>
    <property type="match status" value="1"/>
</dbReference>
<gene>
    <name evidence="4" type="ORF">JFY56_15045</name>
</gene>
<dbReference type="PANTHER" id="PTHR43780:SF2">
    <property type="entry name" value="1-AMINOCYCLOPROPANE-1-CARBOXYLATE DEAMINASE-RELATED"/>
    <property type="match status" value="1"/>
</dbReference>
<dbReference type="InterPro" id="IPR027278">
    <property type="entry name" value="ACCD_DCysDesulf"/>
</dbReference>
<comment type="similarity">
    <text evidence="2">Belongs to the ACC deaminase/D-cysteine desulfhydrase family.</text>
</comment>
<evidence type="ECO:0000256" key="3">
    <source>
        <dbReference type="ARBA" id="ARBA00022898"/>
    </source>
</evidence>
<comment type="caution">
    <text evidence="4">The sequence shown here is derived from an EMBL/GenBank/DDBJ whole genome shotgun (WGS) entry which is preliminary data.</text>
</comment>
<name>A0ABS3TSD1_9PSED</name>
<keyword evidence="3" id="KW-0663">Pyridoxal phosphate</keyword>
<protein>
    <submittedName>
        <fullName evidence="4">1-aminocyclopropane-1-carboxylate deaminase</fullName>
    </submittedName>
</protein>
<dbReference type="Proteomes" id="UP000669060">
    <property type="component" value="Unassembled WGS sequence"/>
</dbReference>
<proteinExistence type="inferred from homology"/>
<dbReference type="PIRSF" id="PIRSF006278">
    <property type="entry name" value="ACCD_DCysDesulf"/>
    <property type="match status" value="1"/>
</dbReference>
<evidence type="ECO:0000256" key="2">
    <source>
        <dbReference type="ARBA" id="ARBA00008639"/>
    </source>
</evidence>
<dbReference type="RefSeq" id="WP_208314756.1">
    <property type="nucleotide sequence ID" value="NZ_JAELYA010000005.1"/>
</dbReference>
<organism evidence="4 5">
    <name type="scientific">Pseudomonas schmalbachii</name>
    <dbReference type="NCBI Taxonomy" id="2816993"/>
    <lineage>
        <taxon>Bacteria</taxon>
        <taxon>Pseudomonadati</taxon>
        <taxon>Pseudomonadota</taxon>
        <taxon>Gammaproteobacteria</taxon>
        <taxon>Pseudomonadales</taxon>
        <taxon>Pseudomonadaceae</taxon>
        <taxon>Pseudomonas</taxon>
    </lineage>
</organism>
<reference evidence="4 5" key="1">
    <citation type="submission" date="2020-12" db="EMBL/GenBank/DDBJ databases">
        <title>Pseudomonas schmalbachii sp. nov. isolated from millipede gut.</title>
        <authorList>
            <person name="Shelomi M."/>
        </authorList>
    </citation>
    <scope>NUCLEOTIDE SEQUENCE [LARGE SCALE GENOMIC DNA]</scope>
    <source>
        <strain evidence="4 5">Milli4</strain>
    </source>
</reference>
<evidence type="ECO:0000256" key="1">
    <source>
        <dbReference type="ARBA" id="ARBA00001933"/>
    </source>
</evidence>
<dbReference type="Gene3D" id="3.40.50.1100">
    <property type="match status" value="2"/>
</dbReference>
<keyword evidence="5" id="KW-1185">Reference proteome</keyword>
<accession>A0ABS3TSD1</accession>
<dbReference type="EMBL" id="JAELYA010000005">
    <property type="protein sequence ID" value="MBO3276543.1"/>
    <property type="molecule type" value="Genomic_DNA"/>
</dbReference>